<comment type="caution">
    <text evidence="1">The sequence shown here is derived from an EMBL/GenBank/DDBJ whole genome shotgun (WGS) entry which is preliminary data.</text>
</comment>
<evidence type="ECO:0000313" key="1">
    <source>
        <dbReference type="EMBL" id="KAF5838661.1"/>
    </source>
</evidence>
<sequence length="122" mass="12564">MTQIANSPKILLCCFGRPKLGNGPVPPPMPAHSPDPAILCGLASTANPHLFASTSASSPEKQLGKCPALLLVLVGQHVCKIQHPQGGGLAALQKGIPMKQGTAAWREARAAVPFKASTIGQV</sequence>
<keyword evidence="2" id="KW-1185">Reference proteome</keyword>
<gene>
    <name evidence="1" type="ORF">DUNSADRAFT_2425</name>
</gene>
<dbReference type="Proteomes" id="UP000815325">
    <property type="component" value="Unassembled WGS sequence"/>
</dbReference>
<organism evidence="1 2">
    <name type="scientific">Dunaliella salina</name>
    <name type="common">Green alga</name>
    <name type="synonym">Protococcus salinus</name>
    <dbReference type="NCBI Taxonomy" id="3046"/>
    <lineage>
        <taxon>Eukaryota</taxon>
        <taxon>Viridiplantae</taxon>
        <taxon>Chlorophyta</taxon>
        <taxon>core chlorophytes</taxon>
        <taxon>Chlorophyceae</taxon>
        <taxon>CS clade</taxon>
        <taxon>Chlamydomonadales</taxon>
        <taxon>Dunaliellaceae</taxon>
        <taxon>Dunaliella</taxon>
    </lineage>
</organism>
<accession>A0ABQ7GVM8</accession>
<dbReference type="EMBL" id="MU069570">
    <property type="protein sequence ID" value="KAF5838661.1"/>
    <property type="molecule type" value="Genomic_DNA"/>
</dbReference>
<protein>
    <recommendedName>
        <fullName evidence="3">Encoded protein</fullName>
    </recommendedName>
</protein>
<name>A0ABQ7GVM8_DUNSA</name>
<reference evidence="1" key="1">
    <citation type="submission" date="2017-08" db="EMBL/GenBank/DDBJ databases">
        <authorList>
            <person name="Polle J.E."/>
            <person name="Barry K."/>
            <person name="Cushman J."/>
            <person name="Schmutz J."/>
            <person name="Tran D."/>
            <person name="Hathwaick L.T."/>
            <person name="Yim W.C."/>
            <person name="Jenkins J."/>
            <person name="Mckie-Krisberg Z.M."/>
            <person name="Prochnik S."/>
            <person name="Lindquist E."/>
            <person name="Dockter R.B."/>
            <person name="Adam C."/>
            <person name="Molina H."/>
            <person name="Bunkerborg J."/>
            <person name="Jin E."/>
            <person name="Buchheim M."/>
            <person name="Magnuson J."/>
        </authorList>
    </citation>
    <scope>NUCLEOTIDE SEQUENCE</scope>
    <source>
        <strain evidence="1">CCAP 19/18</strain>
    </source>
</reference>
<proteinExistence type="predicted"/>
<evidence type="ECO:0008006" key="3">
    <source>
        <dbReference type="Google" id="ProtNLM"/>
    </source>
</evidence>
<evidence type="ECO:0000313" key="2">
    <source>
        <dbReference type="Proteomes" id="UP000815325"/>
    </source>
</evidence>